<dbReference type="GeneID" id="34687668"/>
<organism evidence="3 4">
    <name type="scientific">Lachancea lanzarotensis</name>
    <dbReference type="NCBI Taxonomy" id="1245769"/>
    <lineage>
        <taxon>Eukaryota</taxon>
        <taxon>Fungi</taxon>
        <taxon>Dikarya</taxon>
        <taxon>Ascomycota</taxon>
        <taxon>Saccharomycotina</taxon>
        <taxon>Saccharomycetes</taxon>
        <taxon>Saccharomycetales</taxon>
        <taxon>Saccharomycetaceae</taxon>
        <taxon>Lachancea</taxon>
    </lineage>
</organism>
<dbReference type="STRING" id="1245769.A0A0C7MVZ3"/>
<sequence length="503" mass="57286">MSVGGDVDREYSSISAGMQQISLRQINLNHAHHARNLQPQARKPKINGKEPHSSGIFADAHSHLALLKNENYHLKMELTQQQQEVDQLLKRLNNADQDPAEDRFYRGFIADSETPVLKYPVEVNNENASPSRSERCSVSDYDLMTHFSGSPYRGEPVNSEQDITSRPDSSMTHIRRNGKFFKNSVIPFLHKTLDTFQHSEVFREDAKCLQGKLEAFKNHTSTDKELRVQLMVHLLDGINHLQQQCVALLNRELENKRVSRKLDYLFAALSDPEHRELVGEESGDRLKAELLDVMLDILAPDNEKTHPRNEKSCVDQSSKKEYPRKKEPVTNSSAAKKVIKGQVDIVPSMPPVPKLSKMRSYGGSYICESSKKRDPHQKLSSPSSSSSCNLLQRSHRKPKLQERPHDMHRGHTIENEVRTKSSNWEFLPIGYDESMLSKETPSRRSAFNVKRDEILQRTPLAMTFKDDGEAEGDMDPLQAYFTEFSGDTLDQDESTADCHPLKT</sequence>
<evidence type="ECO:0000313" key="3">
    <source>
        <dbReference type="EMBL" id="CEP64128.1"/>
    </source>
</evidence>
<feature type="region of interest" description="Disordered" evidence="2">
    <location>
        <begin position="149"/>
        <end position="170"/>
    </location>
</feature>
<name>A0A0C7MVZ3_9SACH</name>
<feature type="region of interest" description="Disordered" evidence="2">
    <location>
        <begin position="301"/>
        <end position="335"/>
    </location>
</feature>
<feature type="compositionally biased region" description="Polar residues" evidence="2">
    <location>
        <begin position="158"/>
        <end position="170"/>
    </location>
</feature>
<dbReference type="OrthoDB" id="4068351at2759"/>
<evidence type="ECO:0000313" key="4">
    <source>
        <dbReference type="Proteomes" id="UP000054304"/>
    </source>
</evidence>
<keyword evidence="1" id="KW-0175">Coiled coil</keyword>
<dbReference type="HOGENOM" id="CLU_047031_0_0_1"/>
<dbReference type="EMBL" id="LN736369">
    <property type="protein sequence ID" value="CEP64128.1"/>
    <property type="molecule type" value="Genomic_DNA"/>
</dbReference>
<gene>
    <name evidence="3" type="ORF">LALA0_S10e03070g</name>
</gene>
<accession>A0A0C7MVZ3</accession>
<feature type="compositionally biased region" description="Basic and acidic residues" evidence="2">
    <location>
        <begin position="301"/>
        <end position="328"/>
    </location>
</feature>
<feature type="coiled-coil region" evidence="1">
    <location>
        <begin position="64"/>
        <end position="98"/>
    </location>
</feature>
<reference evidence="3 4" key="1">
    <citation type="submission" date="2014-12" db="EMBL/GenBank/DDBJ databases">
        <authorList>
            <person name="Neuveglise Cecile"/>
        </authorList>
    </citation>
    <scope>NUCLEOTIDE SEQUENCE [LARGE SCALE GENOMIC DNA]</scope>
    <source>
        <strain evidence="3 4">CBS 12615</strain>
    </source>
</reference>
<evidence type="ECO:0000256" key="2">
    <source>
        <dbReference type="SAM" id="MobiDB-lite"/>
    </source>
</evidence>
<protein>
    <submittedName>
        <fullName evidence="3">LALA0S10e03070g1_1</fullName>
    </submittedName>
</protein>
<feature type="region of interest" description="Disordered" evidence="2">
    <location>
        <begin position="366"/>
        <end position="412"/>
    </location>
</feature>
<proteinExistence type="predicted"/>
<keyword evidence="4" id="KW-1185">Reference proteome</keyword>
<feature type="compositionally biased region" description="Basic and acidic residues" evidence="2">
    <location>
        <begin position="399"/>
        <end position="412"/>
    </location>
</feature>
<dbReference type="Proteomes" id="UP000054304">
    <property type="component" value="Unassembled WGS sequence"/>
</dbReference>
<evidence type="ECO:0000256" key="1">
    <source>
        <dbReference type="SAM" id="Coils"/>
    </source>
</evidence>
<dbReference type="RefSeq" id="XP_022630338.1">
    <property type="nucleotide sequence ID" value="XM_022775474.1"/>
</dbReference>
<dbReference type="AlphaFoldDB" id="A0A0C7MVZ3"/>